<protein>
    <submittedName>
        <fullName evidence="3">Uncharacterized protein</fullName>
    </submittedName>
</protein>
<evidence type="ECO:0000313" key="4">
    <source>
        <dbReference type="Proteomes" id="UP001209654"/>
    </source>
</evidence>
<accession>A0ABQ5MRC8</accession>
<comment type="caution">
    <text evidence="3">The sequence shown here is derived from an EMBL/GenBank/DDBJ whole genome shotgun (WGS) entry which is preliminary data.</text>
</comment>
<organism evidence="3 4">
    <name type="scientific">Arthrobacter mangrovi</name>
    <dbReference type="NCBI Taxonomy" id="2966350"/>
    <lineage>
        <taxon>Bacteria</taxon>
        <taxon>Bacillati</taxon>
        <taxon>Actinomycetota</taxon>
        <taxon>Actinomycetes</taxon>
        <taxon>Micrococcales</taxon>
        <taxon>Micrococcaceae</taxon>
        <taxon>Arthrobacter</taxon>
    </lineage>
</organism>
<sequence>MLVPETGYVSSNLDGAGRPDDSKAVHPPAGADAPSAAGAGMPSPPDSSSTPPADEQAGSGGRGWHMVSLWQWIMLVLVFIGPLIVLGIYAVFRY</sequence>
<evidence type="ECO:0000313" key="3">
    <source>
        <dbReference type="EMBL" id="GLB66534.1"/>
    </source>
</evidence>
<name>A0ABQ5MRC8_9MICC</name>
<feature type="compositionally biased region" description="Low complexity" evidence="1">
    <location>
        <begin position="27"/>
        <end position="52"/>
    </location>
</feature>
<proteinExistence type="predicted"/>
<keyword evidence="2" id="KW-0812">Transmembrane</keyword>
<evidence type="ECO:0000256" key="2">
    <source>
        <dbReference type="SAM" id="Phobius"/>
    </source>
</evidence>
<feature type="region of interest" description="Disordered" evidence="1">
    <location>
        <begin position="1"/>
        <end position="61"/>
    </location>
</feature>
<dbReference type="EMBL" id="BRVS01000004">
    <property type="protein sequence ID" value="GLB66534.1"/>
    <property type="molecule type" value="Genomic_DNA"/>
</dbReference>
<feature type="transmembrane region" description="Helical" evidence="2">
    <location>
        <begin position="69"/>
        <end position="92"/>
    </location>
</feature>
<reference evidence="3 4" key="1">
    <citation type="journal article" date="2023" name="Int. J. Syst. Evol. Microbiol.">
        <title>Arthrobacter mangrovi sp. nov., an actinobacterium isolated from the rhizosphere of a mangrove.</title>
        <authorList>
            <person name="Hamada M."/>
            <person name="Saitou S."/>
            <person name="Enomoto N."/>
            <person name="Nanri K."/>
            <person name="Hidaka K."/>
            <person name="Miura T."/>
            <person name="Tamura T."/>
        </authorList>
    </citation>
    <scope>NUCLEOTIDE SEQUENCE [LARGE SCALE GENOMIC DNA]</scope>
    <source>
        <strain evidence="3 4">NBRC 112813</strain>
    </source>
</reference>
<keyword evidence="2" id="KW-1133">Transmembrane helix</keyword>
<dbReference type="Proteomes" id="UP001209654">
    <property type="component" value="Unassembled WGS sequence"/>
</dbReference>
<evidence type="ECO:0000256" key="1">
    <source>
        <dbReference type="SAM" id="MobiDB-lite"/>
    </source>
</evidence>
<keyword evidence="2" id="KW-0472">Membrane</keyword>
<gene>
    <name evidence="3" type="ORF">AHIS1636_09730</name>
</gene>
<keyword evidence="4" id="KW-1185">Reference proteome</keyword>